<dbReference type="GO" id="GO:0003964">
    <property type="term" value="F:RNA-directed DNA polymerase activity"/>
    <property type="evidence" value="ECO:0007669"/>
    <property type="project" value="UniProtKB-KW"/>
</dbReference>
<sequence length="818" mass="91846">MDSSPLHDMMDTKLPAEKASIEGILKAMETTATADGLLHIANCVEANLSNTLANPHQSDEATQYVIDLHEILDEVRIRYAHTREKEIAAESHRLQDCLQSWGITKQPETKFTPVKGKNKSKNSTGHQAAKKPRTEEPGCSNRFSSLTIEDKEEEAEMEAGEVTPMPSPTKSQKNILHPQPLATINKIPRRQMAPPITIDNIRNGTTLLKTLQDITKTKLIAKLTGTNLKIFPQTVHAYHIIRRYIDEQKLPAHTYMLPEDKKLRVVIRGMPVDMPPEEIAQELQAQNIIVDEIKIMTHKNSGQPMPLFLATMAKTAANQKIYNVKQIGYMEIKIEALRKKYGPAQCFRYQSFFHSSLHCTRDPKCVKCAGDHLTRECNLKSTDAPKCCLCGGNHPASYLACPRNPINHPPKPKTVAPVVNRWRQRAATSTPLQEAQTSSPTIINSEEFPPLPRKPETATAPTVQTNIEDPFSILKKFQDFIKQVKPDIIALQETKLKPASTLQLPNFTTHRTDRTTHAGGGTALLVRNSLPHHATPLQTTNIEGTAVTLERRNKASITIVSAYRSPMKPILRSELNTLFANRRDVLVLGDLNARHHTWNPNGENTQGRRIFDYTISKNLKISAPTQPTKLSQYYKNSIIDICISKGIEGIQAESIPALSSDHNPVLFTVEIDDTQKSIANSIQFTNWNVFQNQLKQLVPGNPKIFTTQEIDQSIENFNNHYNNAITTASKTKIIHNQAYMLPPPLRRKIQLKNIIRKRWQETRDPSSDVMARSLSHAKAYWSLLSISHSHGPLLPIPTACYLPIVPIAYGHSMLGEVR</sequence>
<keyword evidence="3" id="KW-0695">RNA-directed DNA polymerase</keyword>
<feature type="compositionally biased region" description="Acidic residues" evidence="1">
    <location>
        <begin position="150"/>
        <end position="159"/>
    </location>
</feature>
<organism evidence="3 4">
    <name type="scientific">Nephila pilipes</name>
    <name type="common">Giant wood spider</name>
    <name type="synonym">Nephila maculata</name>
    <dbReference type="NCBI Taxonomy" id="299642"/>
    <lineage>
        <taxon>Eukaryota</taxon>
        <taxon>Metazoa</taxon>
        <taxon>Ecdysozoa</taxon>
        <taxon>Arthropoda</taxon>
        <taxon>Chelicerata</taxon>
        <taxon>Arachnida</taxon>
        <taxon>Araneae</taxon>
        <taxon>Araneomorphae</taxon>
        <taxon>Entelegynae</taxon>
        <taxon>Araneoidea</taxon>
        <taxon>Nephilidae</taxon>
        <taxon>Nephila</taxon>
    </lineage>
</organism>
<dbReference type="InterPro" id="IPR005135">
    <property type="entry name" value="Endo/exonuclease/phosphatase"/>
</dbReference>
<accession>A0A8X6N7V7</accession>
<dbReference type="Pfam" id="PF07530">
    <property type="entry name" value="PRE_C2HC"/>
    <property type="match status" value="1"/>
</dbReference>
<feature type="compositionally biased region" description="Polar residues" evidence="1">
    <location>
        <begin position="428"/>
        <end position="444"/>
    </location>
</feature>
<gene>
    <name evidence="3" type="primary">pol_1922</name>
    <name evidence="3" type="ORF">NPIL_78231</name>
</gene>
<evidence type="ECO:0000313" key="4">
    <source>
        <dbReference type="Proteomes" id="UP000887013"/>
    </source>
</evidence>
<dbReference type="InterPro" id="IPR006579">
    <property type="entry name" value="Pre_C2HC_dom"/>
</dbReference>
<dbReference type="PANTHER" id="PTHR33273:SF2">
    <property type="entry name" value="ENDONUCLEASE_EXONUCLEASE_PHOSPHATASE DOMAIN-CONTAINING PROTEIN"/>
    <property type="match status" value="1"/>
</dbReference>
<dbReference type="AlphaFoldDB" id="A0A8X6N7V7"/>
<dbReference type="OrthoDB" id="6437533at2759"/>
<name>A0A8X6N7V7_NEPPI</name>
<dbReference type="PROSITE" id="PS00726">
    <property type="entry name" value="AP_NUCLEASE_F1_1"/>
    <property type="match status" value="1"/>
</dbReference>
<keyword evidence="4" id="KW-1185">Reference proteome</keyword>
<proteinExistence type="predicted"/>
<feature type="region of interest" description="Disordered" evidence="1">
    <location>
        <begin position="108"/>
        <end position="175"/>
    </location>
</feature>
<dbReference type="SUPFAM" id="SSF56219">
    <property type="entry name" value="DNase I-like"/>
    <property type="match status" value="1"/>
</dbReference>
<reference evidence="3" key="1">
    <citation type="submission" date="2020-08" db="EMBL/GenBank/DDBJ databases">
        <title>Multicomponent nature underlies the extraordinary mechanical properties of spider dragline silk.</title>
        <authorList>
            <person name="Kono N."/>
            <person name="Nakamura H."/>
            <person name="Mori M."/>
            <person name="Yoshida Y."/>
            <person name="Ohtoshi R."/>
            <person name="Malay A.D."/>
            <person name="Moran D.A.P."/>
            <person name="Tomita M."/>
            <person name="Numata K."/>
            <person name="Arakawa K."/>
        </authorList>
    </citation>
    <scope>NUCLEOTIDE SEQUENCE</scope>
</reference>
<dbReference type="PANTHER" id="PTHR33273">
    <property type="entry name" value="DOMAIN-CONTAINING PROTEIN, PUTATIVE-RELATED"/>
    <property type="match status" value="1"/>
</dbReference>
<dbReference type="Pfam" id="PF14529">
    <property type="entry name" value="Exo_endo_phos_2"/>
    <property type="match status" value="1"/>
</dbReference>
<dbReference type="GO" id="GO:0003677">
    <property type="term" value="F:DNA binding"/>
    <property type="evidence" value="ECO:0007669"/>
    <property type="project" value="InterPro"/>
</dbReference>
<dbReference type="Proteomes" id="UP000887013">
    <property type="component" value="Unassembled WGS sequence"/>
</dbReference>
<dbReference type="GO" id="GO:0006281">
    <property type="term" value="P:DNA repair"/>
    <property type="evidence" value="ECO:0007669"/>
    <property type="project" value="InterPro"/>
</dbReference>
<dbReference type="EMBL" id="BMAW01006420">
    <property type="protein sequence ID" value="GFS98747.1"/>
    <property type="molecule type" value="Genomic_DNA"/>
</dbReference>
<dbReference type="GO" id="GO:0004519">
    <property type="term" value="F:endonuclease activity"/>
    <property type="evidence" value="ECO:0007669"/>
    <property type="project" value="InterPro"/>
</dbReference>
<protein>
    <submittedName>
        <fullName evidence="3">RNA-directed DNA polymerase from mobile element jockey</fullName>
    </submittedName>
</protein>
<dbReference type="InterPro" id="IPR036691">
    <property type="entry name" value="Endo/exonu/phosph_ase_sf"/>
</dbReference>
<keyword evidence="3" id="KW-0808">Transferase</keyword>
<dbReference type="Gene3D" id="3.60.10.10">
    <property type="entry name" value="Endonuclease/exonuclease/phosphatase"/>
    <property type="match status" value="1"/>
</dbReference>
<feature type="region of interest" description="Disordered" evidence="1">
    <location>
        <begin position="428"/>
        <end position="459"/>
    </location>
</feature>
<dbReference type="InterPro" id="IPR020847">
    <property type="entry name" value="AP_endonuclease_F1_BS"/>
</dbReference>
<comment type="caution">
    <text evidence="3">The sequence shown here is derived from an EMBL/GenBank/DDBJ whole genome shotgun (WGS) entry which is preliminary data.</text>
</comment>
<keyword evidence="3" id="KW-0548">Nucleotidyltransferase</keyword>
<dbReference type="SMART" id="SM00596">
    <property type="entry name" value="PRE_C2HC"/>
    <property type="match status" value="1"/>
</dbReference>
<evidence type="ECO:0000259" key="2">
    <source>
        <dbReference type="SMART" id="SM00596"/>
    </source>
</evidence>
<evidence type="ECO:0000313" key="3">
    <source>
        <dbReference type="EMBL" id="GFS98747.1"/>
    </source>
</evidence>
<feature type="domain" description="Pre-C2HC" evidence="2">
    <location>
        <begin position="276"/>
        <end position="344"/>
    </location>
</feature>
<evidence type="ECO:0000256" key="1">
    <source>
        <dbReference type="SAM" id="MobiDB-lite"/>
    </source>
</evidence>